<feature type="region of interest" description="Disordered" evidence="6">
    <location>
        <begin position="66"/>
        <end position="85"/>
    </location>
</feature>
<dbReference type="Pfam" id="PF04135">
    <property type="entry name" value="Nop10p"/>
    <property type="match status" value="1"/>
</dbReference>
<dbReference type="GO" id="GO:0030515">
    <property type="term" value="F:snoRNA binding"/>
    <property type="evidence" value="ECO:0007669"/>
    <property type="project" value="InterPro"/>
</dbReference>
<evidence type="ECO:0000256" key="3">
    <source>
        <dbReference type="ARBA" id="ARBA00022552"/>
    </source>
</evidence>
<evidence type="ECO:0000256" key="4">
    <source>
        <dbReference type="ARBA" id="ARBA00023274"/>
    </source>
</evidence>
<dbReference type="PANTHER" id="PTHR13305:SF0">
    <property type="entry name" value="H_ACA RIBONUCLEOPROTEIN COMPLEX SUBUNIT 3"/>
    <property type="match status" value="1"/>
</dbReference>
<dbReference type="InterPro" id="IPR036756">
    <property type="entry name" value="H/ACA_rnp_Nop10_sf"/>
</dbReference>
<comment type="similarity">
    <text evidence="1">Belongs to the NOP10 family.</text>
</comment>
<dbReference type="GO" id="GO:1904874">
    <property type="term" value="P:positive regulation of telomerase RNA localization to Cajal body"/>
    <property type="evidence" value="ECO:0007669"/>
    <property type="project" value="TreeGrafter"/>
</dbReference>
<gene>
    <name evidence="7" type="ORF">ASIM_LOCUS17234</name>
</gene>
<proteinExistence type="inferred from homology"/>
<organism evidence="9">
    <name type="scientific">Anisakis simplex</name>
    <name type="common">Herring worm</name>
    <dbReference type="NCBI Taxonomy" id="6269"/>
    <lineage>
        <taxon>Eukaryota</taxon>
        <taxon>Metazoa</taxon>
        <taxon>Ecdysozoa</taxon>
        <taxon>Nematoda</taxon>
        <taxon>Chromadorea</taxon>
        <taxon>Rhabditida</taxon>
        <taxon>Spirurina</taxon>
        <taxon>Ascaridomorpha</taxon>
        <taxon>Ascaridoidea</taxon>
        <taxon>Anisakidae</taxon>
        <taxon>Anisakis</taxon>
        <taxon>Anisakis simplex complex</taxon>
    </lineage>
</organism>
<dbReference type="GO" id="GO:0031120">
    <property type="term" value="P:snRNA pseudouridine synthesis"/>
    <property type="evidence" value="ECO:0007669"/>
    <property type="project" value="TreeGrafter"/>
</dbReference>
<dbReference type="GO" id="GO:0070034">
    <property type="term" value="F:telomerase RNA binding"/>
    <property type="evidence" value="ECO:0007669"/>
    <property type="project" value="TreeGrafter"/>
</dbReference>
<feature type="compositionally biased region" description="Basic and acidic residues" evidence="6">
    <location>
        <begin position="69"/>
        <end position="85"/>
    </location>
</feature>
<dbReference type="EMBL" id="UYRR01033890">
    <property type="protein sequence ID" value="VDK59852.1"/>
    <property type="molecule type" value="Genomic_DNA"/>
</dbReference>
<keyword evidence="8" id="KW-1185">Reference proteome</keyword>
<dbReference type="Gene3D" id="2.20.28.40">
    <property type="entry name" value="H/ACA ribonucleoprotein complex, subunit Nop10"/>
    <property type="match status" value="1"/>
</dbReference>
<reference evidence="9" key="1">
    <citation type="submission" date="2017-02" db="UniProtKB">
        <authorList>
            <consortium name="WormBaseParasite"/>
        </authorList>
    </citation>
    <scope>IDENTIFICATION</scope>
</reference>
<reference evidence="7 8" key="2">
    <citation type="submission" date="2018-11" db="EMBL/GenBank/DDBJ databases">
        <authorList>
            <consortium name="Pathogen Informatics"/>
        </authorList>
    </citation>
    <scope>NUCLEOTIDE SEQUENCE [LARGE SCALE GENOMIC DNA]</scope>
</reference>
<evidence type="ECO:0000256" key="5">
    <source>
        <dbReference type="ARBA" id="ARBA00030185"/>
    </source>
</evidence>
<dbReference type="PANTHER" id="PTHR13305">
    <property type="entry name" value="RIBOSOME BIOGENESIS PROTEIN NOP10"/>
    <property type="match status" value="1"/>
</dbReference>
<evidence type="ECO:0000256" key="6">
    <source>
        <dbReference type="SAM" id="MobiDB-lite"/>
    </source>
</evidence>
<dbReference type="Proteomes" id="UP000267096">
    <property type="component" value="Unassembled WGS sequence"/>
</dbReference>
<keyword evidence="4" id="KW-0687">Ribonucleoprotein</keyword>
<dbReference type="OrthoDB" id="13807at2759"/>
<dbReference type="GO" id="GO:0031118">
    <property type="term" value="P:rRNA pseudouridine synthesis"/>
    <property type="evidence" value="ECO:0007669"/>
    <property type="project" value="TreeGrafter"/>
</dbReference>
<dbReference type="AlphaFoldDB" id="A0A0M3KA36"/>
<keyword evidence="3" id="KW-0698">rRNA processing</keyword>
<sequence length="85" mass="9887">MYLKYYLDDRGKRVYTFQEFDPSGNPTKSAHPARFSPEDQFSQYRIITKKRFGLLLADQATANQPNILESEKSFGHSKKIKSEPK</sequence>
<protein>
    <recommendedName>
        <fullName evidence="5">Nucleolar protein 10</fullName>
    </recommendedName>
</protein>
<evidence type="ECO:0000313" key="8">
    <source>
        <dbReference type="Proteomes" id="UP000267096"/>
    </source>
</evidence>
<dbReference type="InterPro" id="IPR007264">
    <property type="entry name" value="H/ACA_rnp_Nop10"/>
</dbReference>
<evidence type="ECO:0000256" key="2">
    <source>
        <dbReference type="ARBA" id="ARBA00022517"/>
    </source>
</evidence>
<keyword evidence="2" id="KW-0690">Ribosome biogenesis</keyword>
<accession>A0A0M3KA36</accession>
<dbReference type="WBParaSite" id="ASIM_0001783201-mRNA-1">
    <property type="protein sequence ID" value="ASIM_0001783201-mRNA-1"/>
    <property type="gene ID" value="ASIM_0001783201"/>
</dbReference>
<evidence type="ECO:0000313" key="9">
    <source>
        <dbReference type="WBParaSite" id="ASIM_0001783201-mRNA-1"/>
    </source>
</evidence>
<dbReference type="SUPFAM" id="SSF144210">
    <property type="entry name" value="Nop10-like SnoRNP"/>
    <property type="match status" value="1"/>
</dbReference>
<dbReference type="GO" id="GO:0031429">
    <property type="term" value="C:box H/ACA snoRNP complex"/>
    <property type="evidence" value="ECO:0007669"/>
    <property type="project" value="TreeGrafter"/>
</dbReference>
<evidence type="ECO:0000313" key="7">
    <source>
        <dbReference type="EMBL" id="VDK59852.1"/>
    </source>
</evidence>
<name>A0A0M3KA36_ANISI</name>
<evidence type="ECO:0000256" key="1">
    <source>
        <dbReference type="ARBA" id="ARBA00009462"/>
    </source>
</evidence>